<dbReference type="SMART" id="SM00260">
    <property type="entry name" value="CheW"/>
    <property type="match status" value="1"/>
</dbReference>
<reference evidence="2 3" key="1">
    <citation type="submission" date="2019-03" db="EMBL/GenBank/DDBJ databases">
        <title>Genomic Encyclopedia of Type Strains, Phase IV (KMG-IV): sequencing the most valuable type-strain genomes for metagenomic binning, comparative biology and taxonomic classification.</title>
        <authorList>
            <person name="Goeker M."/>
        </authorList>
    </citation>
    <scope>NUCLEOTIDE SEQUENCE [LARGE SCALE GENOMIC DNA]</scope>
    <source>
        <strain evidence="2 3">DSM 24629</strain>
    </source>
</reference>
<dbReference type="Gene3D" id="2.40.50.180">
    <property type="entry name" value="CheA-289, Domain 4"/>
    <property type="match status" value="1"/>
</dbReference>
<dbReference type="Proteomes" id="UP000294902">
    <property type="component" value="Unassembled WGS sequence"/>
</dbReference>
<proteinExistence type="predicted"/>
<dbReference type="InterPro" id="IPR002545">
    <property type="entry name" value="CheW-lke_dom"/>
</dbReference>
<comment type="caution">
    <text evidence="2">The sequence shown here is derived from an EMBL/GenBank/DDBJ whole genome shotgun (WGS) entry which is preliminary data.</text>
</comment>
<dbReference type="Gene3D" id="2.30.30.40">
    <property type="entry name" value="SH3 Domains"/>
    <property type="match status" value="1"/>
</dbReference>
<name>A0A4R3MK58_9FIRM</name>
<dbReference type="GO" id="GO:0007165">
    <property type="term" value="P:signal transduction"/>
    <property type="evidence" value="ECO:0007669"/>
    <property type="project" value="InterPro"/>
</dbReference>
<sequence>MSVIQQVVFRIDEEEYGIDIMKVFVIEKYQEVVKVPNTPEYIEGVINLRGEVLPIYSLRKKFNLNKRGIDDNTKVIVTYTNGMKIGFVVDSVQEILNINEENVEETPKIVSGINRQYIKSLAKVDKRMIILIDIDKIVSEEEQAELLQAAEV</sequence>
<dbReference type="PANTHER" id="PTHR22617">
    <property type="entry name" value="CHEMOTAXIS SENSOR HISTIDINE KINASE-RELATED"/>
    <property type="match status" value="1"/>
</dbReference>
<dbReference type="GO" id="GO:0005829">
    <property type="term" value="C:cytosol"/>
    <property type="evidence" value="ECO:0007669"/>
    <property type="project" value="TreeGrafter"/>
</dbReference>
<dbReference type="RefSeq" id="WP_132253159.1">
    <property type="nucleotide sequence ID" value="NZ_SMAL01000008.1"/>
</dbReference>
<gene>
    <name evidence="2" type="ORF">EDC18_10820</name>
</gene>
<dbReference type="EMBL" id="SMAL01000008">
    <property type="protein sequence ID" value="TCT13786.1"/>
    <property type="molecule type" value="Genomic_DNA"/>
</dbReference>
<dbReference type="PANTHER" id="PTHR22617:SF23">
    <property type="entry name" value="CHEMOTAXIS PROTEIN CHEW"/>
    <property type="match status" value="1"/>
</dbReference>
<evidence type="ECO:0000259" key="1">
    <source>
        <dbReference type="PROSITE" id="PS50851"/>
    </source>
</evidence>
<keyword evidence="3" id="KW-1185">Reference proteome</keyword>
<protein>
    <submittedName>
        <fullName evidence="2">Purine-binding chemotaxis protein CheW</fullName>
    </submittedName>
</protein>
<dbReference type="PROSITE" id="PS50851">
    <property type="entry name" value="CHEW"/>
    <property type="match status" value="1"/>
</dbReference>
<evidence type="ECO:0000313" key="2">
    <source>
        <dbReference type="EMBL" id="TCT13786.1"/>
    </source>
</evidence>
<dbReference type="Pfam" id="PF01584">
    <property type="entry name" value="CheW"/>
    <property type="match status" value="1"/>
</dbReference>
<accession>A0A4R3MK58</accession>
<evidence type="ECO:0000313" key="3">
    <source>
        <dbReference type="Proteomes" id="UP000294902"/>
    </source>
</evidence>
<dbReference type="CDD" id="cd00732">
    <property type="entry name" value="CheW"/>
    <property type="match status" value="1"/>
</dbReference>
<dbReference type="OrthoDB" id="9794382at2"/>
<dbReference type="SUPFAM" id="SSF50341">
    <property type="entry name" value="CheW-like"/>
    <property type="match status" value="1"/>
</dbReference>
<dbReference type="GO" id="GO:0006935">
    <property type="term" value="P:chemotaxis"/>
    <property type="evidence" value="ECO:0007669"/>
    <property type="project" value="InterPro"/>
</dbReference>
<dbReference type="AlphaFoldDB" id="A0A4R3MK58"/>
<organism evidence="2 3">
    <name type="scientific">Natranaerovirga pectinivora</name>
    <dbReference type="NCBI Taxonomy" id="682400"/>
    <lineage>
        <taxon>Bacteria</taxon>
        <taxon>Bacillati</taxon>
        <taxon>Bacillota</taxon>
        <taxon>Clostridia</taxon>
        <taxon>Lachnospirales</taxon>
        <taxon>Natranaerovirgaceae</taxon>
        <taxon>Natranaerovirga</taxon>
    </lineage>
</organism>
<dbReference type="InterPro" id="IPR036061">
    <property type="entry name" value="CheW-like_dom_sf"/>
</dbReference>
<dbReference type="InterPro" id="IPR039315">
    <property type="entry name" value="CheW"/>
</dbReference>
<feature type="domain" description="CheW-like" evidence="1">
    <location>
        <begin position="3"/>
        <end position="143"/>
    </location>
</feature>